<dbReference type="InterPro" id="IPR011990">
    <property type="entry name" value="TPR-like_helical_dom_sf"/>
</dbReference>
<dbReference type="InterPro" id="IPR036953">
    <property type="entry name" value="GreA/GreB_C_sf"/>
</dbReference>
<feature type="domain" description="PIN" evidence="3">
    <location>
        <begin position="948"/>
        <end position="1085"/>
    </location>
</feature>
<dbReference type="Pfam" id="PF20698">
    <property type="entry name" value="PIN-TPR-GreABC"/>
    <property type="match status" value="1"/>
</dbReference>
<organism evidence="4 5">
    <name type="scientific">Rhodopirellula bahusiensis</name>
    <dbReference type="NCBI Taxonomy" id="2014065"/>
    <lineage>
        <taxon>Bacteria</taxon>
        <taxon>Pseudomonadati</taxon>
        <taxon>Planctomycetota</taxon>
        <taxon>Planctomycetia</taxon>
        <taxon>Pirellulales</taxon>
        <taxon>Pirellulaceae</taxon>
        <taxon>Rhodopirellula</taxon>
    </lineage>
</organism>
<feature type="repeat" description="TPR" evidence="1">
    <location>
        <begin position="315"/>
        <end position="348"/>
    </location>
</feature>
<dbReference type="InterPro" id="IPR048987">
    <property type="entry name" value="PIN-TPR-GreABC"/>
</dbReference>
<keyword evidence="1" id="KW-0802">TPR repeat</keyword>
<dbReference type="PROSITE" id="PS50005">
    <property type="entry name" value="TPR"/>
    <property type="match status" value="1"/>
</dbReference>
<dbReference type="Gene3D" id="3.40.1350.10">
    <property type="match status" value="1"/>
</dbReference>
<dbReference type="GO" id="GO:0003677">
    <property type="term" value="F:DNA binding"/>
    <property type="evidence" value="ECO:0007669"/>
    <property type="project" value="InterPro"/>
</dbReference>
<name>A0A2G1W3S4_9BACT</name>
<reference evidence="4 5" key="1">
    <citation type="submission" date="2017-06" db="EMBL/GenBank/DDBJ databases">
        <title>Description of Rhodopirellula bahusiensis sp. nov.</title>
        <authorList>
            <person name="Kizina J."/>
            <person name="Harder J."/>
        </authorList>
    </citation>
    <scope>NUCLEOTIDE SEQUENCE [LARGE SCALE GENOMIC DNA]</scope>
    <source>
        <strain evidence="4 5">SWK21</strain>
    </source>
</reference>
<proteinExistence type="predicted"/>
<feature type="domain" description="Mrr-like" evidence="2">
    <location>
        <begin position="38"/>
        <end position="107"/>
    </location>
</feature>
<evidence type="ECO:0000313" key="5">
    <source>
        <dbReference type="Proteomes" id="UP000225740"/>
    </source>
</evidence>
<dbReference type="GeneID" id="90610114"/>
<dbReference type="InterPro" id="IPR011335">
    <property type="entry name" value="Restrct_endonuc-II-like"/>
</dbReference>
<dbReference type="Proteomes" id="UP000225740">
    <property type="component" value="Unassembled WGS sequence"/>
</dbReference>
<dbReference type="SUPFAM" id="SSF54534">
    <property type="entry name" value="FKBP-like"/>
    <property type="match status" value="1"/>
</dbReference>
<dbReference type="InterPro" id="IPR011856">
    <property type="entry name" value="tRNA_endonuc-like_dom_sf"/>
</dbReference>
<evidence type="ECO:0000259" key="2">
    <source>
        <dbReference type="Pfam" id="PF13156"/>
    </source>
</evidence>
<dbReference type="AlphaFoldDB" id="A0A2G1W3S4"/>
<dbReference type="Pfam" id="PF13156">
    <property type="entry name" value="Mrr_cat_2"/>
    <property type="match status" value="1"/>
</dbReference>
<gene>
    <name evidence="4" type="ORF">CEE69_19035</name>
</gene>
<dbReference type="InterPro" id="IPR039442">
    <property type="entry name" value="Mrr-like_dom"/>
</dbReference>
<dbReference type="SUPFAM" id="SSF48452">
    <property type="entry name" value="TPR-like"/>
    <property type="match status" value="1"/>
</dbReference>
<dbReference type="GO" id="GO:0032784">
    <property type="term" value="P:regulation of DNA-templated transcription elongation"/>
    <property type="evidence" value="ECO:0007669"/>
    <property type="project" value="InterPro"/>
</dbReference>
<evidence type="ECO:0000259" key="3">
    <source>
        <dbReference type="Pfam" id="PF20698"/>
    </source>
</evidence>
<comment type="caution">
    <text evidence="4">The sequence shown here is derived from an EMBL/GenBank/DDBJ whole genome shotgun (WGS) entry which is preliminary data.</text>
</comment>
<evidence type="ECO:0000313" key="4">
    <source>
        <dbReference type="EMBL" id="PHQ33673.1"/>
    </source>
</evidence>
<protein>
    <submittedName>
        <fullName evidence="4">Uncharacterized protein</fullName>
    </submittedName>
</protein>
<dbReference type="EMBL" id="NIZW01000015">
    <property type="protein sequence ID" value="PHQ33673.1"/>
    <property type="molecule type" value="Genomic_DNA"/>
</dbReference>
<dbReference type="SUPFAM" id="SSF52980">
    <property type="entry name" value="Restriction endonuclease-like"/>
    <property type="match status" value="1"/>
</dbReference>
<keyword evidence="5" id="KW-1185">Reference proteome</keyword>
<accession>A0A2G1W3S4</accession>
<evidence type="ECO:0000256" key="1">
    <source>
        <dbReference type="PROSITE-ProRule" id="PRU00339"/>
    </source>
</evidence>
<dbReference type="Gene3D" id="3.10.50.30">
    <property type="entry name" value="Transcription elongation factor, GreA/GreB, C-terminal domain"/>
    <property type="match status" value="1"/>
</dbReference>
<dbReference type="InterPro" id="IPR019734">
    <property type="entry name" value="TPR_rpt"/>
</dbReference>
<dbReference type="RefSeq" id="WP_099262235.1">
    <property type="nucleotide sequence ID" value="NZ_NIZW01000015.1"/>
</dbReference>
<dbReference type="OrthoDB" id="233486at2"/>
<sequence>MRFRYPHPGNEDEFEEFCVRFYRHLLRREGLVRYGKRGEKQDGIDIIDQLGMKPLHVIQCKNHEPTKTIPPKEINDEVFAAEASAHSIDRFIISTTARKSKNAQDTVLQLNQRNAGCPPFKVEIHFWEDVCGYLDGFGRAVAEFIVYSESIEALPLARVSRASYQPTVDLDQDNADELFQDIHKLFEVRKLEAAQHEIDKLPDPQQNEALETNQRYAILRLRAKMALETLQADEAIRLFHLAYETCPNLQQARRNRVLALEFAGDRKQALIEAKNLINDGDQSSYLMAFIIRNSETASDLKPYQESINTHSSTDIDVNIELAQRYLKWGRAEDAREAASKAVELSPDSAHAQFALGMVSHHLALHGDWQTRTQRLTKAIEHYSDAIKAAIRDNYRGLIPEILIHRARVNSFLRQLDKADADFRAAVDAASVPSLYAEAAVSFFLSEDDYESAEEMLPVLDSSSDEAAFLIGVTKYHCASPRDKMEVLSDFIKLTERNFDRSNEIRYFCVQWAIELSNLSLARECVPDSFVDQFSFQGNSLLAWIELESGKRNRAGEFAFDALNSSSKSAHRMEIAILARILVRLGEEEKALPLWEQAAVPGILNDDCKALFSCAQRLDRHDTLLRICSELRETGQQDQLIRKVEIQLLSQYQPEKAFELATKYRELDNVYYGAMRNFLAIRLAKLGEVDLPKQLASHAPKISPEEAYLVVVPLIETSCYLLAIDFLYHQLRSHFSSALAHGQFIWTFLRFAEKAEIAVQPNVVDVQSAVQLKNSSKEDTRWVVIEDTSPDPARDEFTATSPVAQPLVGKHRGDSVDLTRLTAQPHQERIVDVKSKYAYRFEDSIKNFQIRFPGEASIQSINMGTPDDLDPAPLVESLKERKEYVDKAIAFYHEEPCSLHLLATRIGLSEYKTMDGLTANDAWMLRCNECSPSEFDERAVEGFEGQKIVTDLSALVTITRLGILDCLADQYEFIVSRKSKETIIDWLSELPDPEQGADTYASLTAEGEFTIREVPFELAKRDREEIESIVSFVESHCEVRDSPGMVNLAPKKRKLYGEFIGLHSLDSIGIAVDEHSLLWTDDFCTAMIAETDFGVDRIWTQLLLRAFLANGSPATPQLYSEMVAKLAGWNYVSTVWNNEDVVAAGELCNWDINTWPLKQCLRLFRSLRMPRSAKARHMLDFFRQLRRSSCVEFKQTTIVQSTLNELNCAATVRLMIRHVDQFFPIDFPSASFLKEEFIYWAKLR</sequence>
<dbReference type="Gene3D" id="1.25.40.10">
    <property type="entry name" value="Tetratricopeptide repeat domain"/>
    <property type="match status" value="1"/>
</dbReference>